<sequence>MAEPTWTLLHSREVCFDYFELPMPVIVPPKMKMMKENKNGAKTTKTETSTKKSATYYGSNDYLSRLTLETRLVLEPSSVPERFDTRVELISTLLGPLILHCTPRRTQDTLDYLFWKMTPKDKIEISLNENSDLYGSLEEFPKNFQKKKLKNTSENGSKMGEKEEDRNCQH</sequence>
<name>A0ACC0ABH8_CATRO</name>
<keyword evidence="2" id="KW-1185">Reference proteome</keyword>
<accession>A0ACC0ABH8</accession>
<dbReference type="EMBL" id="CM044706">
    <property type="protein sequence ID" value="KAI5657936.1"/>
    <property type="molecule type" value="Genomic_DNA"/>
</dbReference>
<comment type="caution">
    <text evidence="1">The sequence shown here is derived from an EMBL/GenBank/DDBJ whole genome shotgun (WGS) entry which is preliminary data.</text>
</comment>
<evidence type="ECO:0000313" key="1">
    <source>
        <dbReference type="EMBL" id="KAI5657936.1"/>
    </source>
</evidence>
<dbReference type="Proteomes" id="UP001060085">
    <property type="component" value="Linkage Group LG06"/>
</dbReference>
<reference evidence="2" key="1">
    <citation type="journal article" date="2023" name="Nat. Plants">
        <title>Single-cell RNA sequencing provides a high-resolution roadmap for understanding the multicellular compartmentation of specialized metabolism.</title>
        <authorList>
            <person name="Sun S."/>
            <person name="Shen X."/>
            <person name="Li Y."/>
            <person name="Li Y."/>
            <person name="Wang S."/>
            <person name="Li R."/>
            <person name="Zhang H."/>
            <person name="Shen G."/>
            <person name="Guo B."/>
            <person name="Wei J."/>
            <person name="Xu J."/>
            <person name="St-Pierre B."/>
            <person name="Chen S."/>
            <person name="Sun C."/>
        </authorList>
    </citation>
    <scope>NUCLEOTIDE SEQUENCE [LARGE SCALE GENOMIC DNA]</scope>
</reference>
<proteinExistence type="predicted"/>
<protein>
    <submittedName>
        <fullName evidence="1">Uncharacterized protein</fullName>
    </submittedName>
</protein>
<gene>
    <name evidence="1" type="ORF">M9H77_26729</name>
</gene>
<evidence type="ECO:0000313" key="2">
    <source>
        <dbReference type="Proteomes" id="UP001060085"/>
    </source>
</evidence>
<organism evidence="1 2">
    <name type="scientific">Catharanthus roseus</name>
    <name type="common">Madagascar periwinkle</name>
    <name type="synonym">Vinca rosea</name>
    <dbReference type="NCBI Taxonomy" id="4058"/>
    <lineage>
        <taxon>Eukaryota</taxon>
        <taxon>Viridiplantae</taxon>
        <taxon>Streptophyta</taxon>
        <taxon>Embryophyta</taxon>
        <taxon>Tracheophyta</taxon>
        <taxon>Spermatophyta</taxon>
        <taxon>Magnoliopsida</taxon>
        <taxon>eudicotyledons</taxon>
        <taxon>Gunneridae</taxon>
        <taxon>Pentapetalae</taxon>
        <taxon>asterids</taxon>
        <taxon>lamiids</taxon>
        <taxon>Gentianales</taxon>
        <taxon>Apocynaceae</taxon>
        <taxon>Rauvolfioideae</taxon>
        <taxon>Vinceae</taxon>
        <taxon>Catharanthinae</taxon>
        <taxon>Catharanthus</taxon>
    </lineage>
</organism>